<feature type="signal peptide" evidence="2">
    <location>
        <begin position="1"/>
        <end position="39"/>
    </location>
</feature>
<proteinExistence type="predicted"/>
<evidence type="ECO:0000256" key="1">
    <source>
        <dbReference type="SAM" id="Phobius"/>
    </source>
</evidence>
<feature type="chain" id="PRO_5030937219" evidence="2">
    <location>
        <begin position="40"/>
        <end position="217"/>
    </location>
</feature>
<name>A0A7W4YKV2_LEIAQ</name>
<evidence type="ECO:0000313" key="4">
    <source>
        <dbReference type="Proteomes" id="UP000538196"/>
    </source>
</evidence>
<reference evidence="3 4" key="1">
    <citation type="submission" date="2020-08" db="EMBL/GenBank/DDBJ databases">
        <title>Sequencing the genomes of 1000 actinobacteria strains.</title>
        <authorList>
            <person name="Klenk H.-P."/>
        </authorList>
    </citation>
    <scope>NUCLEOTIDE SEQUENCE [LARGE SCALE GENOMIC DNA]</scope>
    <source>
        <strain evidence="3 4">DSM 20146</strain>
    </source>
</reference>
<evidence type="ECO:0000313" key="3">
    <source>
        <dbReference type="EMBL" id="MBB2968857.1"/>
    </source>
</evidence>
<keyword evidence="1" id="KW-0812">Transmembrane</keyword>
<dbReference type="InterPro" id="IPR023888">
    <property type="entry name" value="SdpC-like"/>
</dbReference>
<protein>
    <submittedName>
        <fullName evidence="3">SdpC family antimicrobial peptide</fullName>
    </submittedName>
</protein>
<keyword evidence="4" id="KW-1185">Reference proteome</keyword>
<dbReference type="EMBL" id="JACHVP010000004">
    <property type="protein sequence ID" value="MBB2968857.1"/>
    <property type="molecule type" value="Genomic_DNA"/>
</dbReference>
<organism evidence="3 4">
    <name type="scientific">Leifsonia aquatica</name>
    <name type="common">Corynebacterium aquaticum</name>
    <dbReference type="NCBI Taxonomy" id="144185"/>
    <lineage>
        <taxon>Bacteria</taxon>
        <taxon>Bacillati</taxon>
        <taxon>Actinomycetota</taxon>
        <taxon>Actinomycetes</taxon>
        <taxon>Micrococcales</taxon>
        <taxon>Microbacteriaceae</taxon>
        <taxon>Leifsonia</taxon>
    </lineage>
</organism>
<dbReference type="Proteomes" id="UP000538196">
    <property type="component" value="Unassembled WGS sequence"/>
</dbReference>
<dbReference type="Pfam" id="PF26137">
    <property type="entry name" value="Toxin_SdpC"/>
    <property type="match status" value="1"/>
</dbReference>
<accession>A0A7W4YKV2</accession>
<keyword evidence="1" id="KW-1133">Transmembrane helix</keyword>
<dbReference type="AlphaFoldDB" id="A0A7W4YKV2"/>
<evidence type="ECO:0000256" key="2">
    <source>
        <dbReference type="SAM" id="SignalP"/>
    </source>
</evidence>
<gene>
    <name evidence="3" type="ORF">FHX33_003633</name>
</gene>
<keyword evidence="2" id="KW-0732">Signal</keyword>
<dbReference type="RefSeq" id="WP_155828997.1">
    <property type="nucleotide sequence ID" value="NZ_JACHVP010000004.1"/>
</dbReference>
<feature type="transmembrane region" description="Helical" evidence="1">
    <location>
        <begin position="167"/>
        <end position="194"/>
    </location>
</feature>
<keyword evidence="1" id="KW-0472">Membrane</keyword>
<comment type="caution">
    <text evidence="3">The sequence shown here is derived from an EMBL/GenBank/DDBJ whole genome shotgun (WGS) entry which is preliminary data.</text>
</comment>
<sequence length="217" mass="22596">MATNKMRRGRRPRRLASMGAAMVTAVGFAMTMSGGPAVAAEGSANTVLHPAPVASGSEIQTAASTYNDLDIVMLFLAGRGRIADAHPGLAEKLVPVKAPEQPQAAYESVLEALYEADPGFHDLVTIPLQSGDPFAVEAAIVQFRADIESFAPAQDTGAAVGRCVVGIWFFIGSAVAVVVAAVVGAVAVPVYAVYYMPDKDAKDFDLQAFAATIARTL</sequence>